<evidence type="ECO:0000256" key="2">
    <source>
        <dbReference type="ARBA" id="ARBA00023015"/>
    </source>
</evidence>
<dbReference type="InterPro" id="IPR003195">
    <property type="entry name" value="TFIID_TAF13"/>
</dbReference>
<evidence type="ECO:0000256" key="5">
    <source>
        <dbReference type="ARBA" id="ARBA00038392"/>
    </source>
</evidence>
<reference evidence="8 9" key="1">
    <citation type="submission" date="2017-04" db="EMBL/GenBank/DDBJ databases">
        <title>Genome sequencing of [Candida] sorbophila.</title>
        <authorList>
            <person name="Ahn J.O."/>
        </authorList>
    </citation>
    <scope>NUCLEOTIDE SEQUENCE [LARGE SCALE GENOMIC DNA]</scope>
    <source>
        <strain evidence="8 9">DS02</strain>
    </source>
</reference>
<gene>
    <name evidence="8" type="ORF">B9G98_02964</name>
</gene>
<dbReference type="PANTHER" id="PTHR11380">
    <property type="entry name" value="TRANSCRIPTION INITIATION FACTOR TFIID/SUPT3-RELATED"/>
    <property type="match status" value="1"/>
</dbReference>
<evidence type="ECO:0000256" key="6">
    <source>
        <dbReference type="ARBA" id="ARBA00040136"/>
    </source>
</evidence>
<accession>A0A2T0FK17</accession>
<evidence type="ECO:0000313" key="8">
    <source>
        <dbReference type="EMBL" id="PRT55344.1"/>
    </source>
</evidence>
<keyword evidence="3" id="KW-0804">Transcription</keyword>
<keyword evidence="2" id="KW-0805">Transcription regulation</keyword>
<evidence type="ECO:0000256" key="3">
    <source>
        <dbReference type="ARBA" id="ARBA00023163"/>
    </source>
</evidence>
<dbReference type="EMBL" id="NDIQ01000021">
    <property type="protein sequence ID" value="PRT55344.1"/>
    <property type="molecule type" value="Genomic_DNA"/>
</dbReference>
<dbReference type="STRING" id="45607.A0A2T0FK17"/>
<feature type="region of interest" description="Disordered" evidence="7">
    <location>
        <begin position="98"/>
        <end position="145"/>
    </location>
</feature>
<keyword evidence="8" id="KW-0396">Initiation factor</keyword>
<dbReference type="Proteomes" id="UP000238350">
    <property type="component" value="Unassembled WGS sequence"/>
</dbReference>
<keyword evidence="9" id="KW-1185">Reference proteome</keyword>
<dbReference type="PANTHER" id="PTHR11380:SF5">
    <property type="entry name" value="TRANSCRIPTION INITIATION FACTOR TFIID SUBUNIT 13"/>
    <property type="match status" value="1"/>
</dbReference>
<name>A0A2T0FK17_9ASCO</name>
<evidence type="ECO:0000256" key="1">
    <source>
        <dbReference type="ARBA" id="ARBA00004123"/>
    </source>
</evidence>
<keyword evidence="8" id="KW-0648">Protein biosynthesis</keyword>
<dbReference type="Pfam" id="PF02269">
    <property type="entry name" value="TFIID-18kDa"/>
    <property type="match status" value="1"/>
</dbReference>
<evidence type="ECO:0000256" key="7">
    <source>
        <dbReference type="SAM" id="MobiDB-lite"/>
    </source>
</evidence>
<dbReference type="SUPFAM" id="SSF47113">
    <property type="entry name" value="Histone-fold"/>
    <property type="match status" value="1"/>
</dbReference>
<dbReference type="GO" id="GO:0051123">
    <property type="term" value="P:RNA polymerase II preinitiation complex assembly"/>
    <property type="evidence" value="ECO:0007669"/>
    <property type="project" value="TreeGrafter"/>
</dbReference>
<protein>
    <recommendedName>
        <fullName evidence="6">Transcription initiation factor TFIID subunit 13</fullName>
    </recommendedName>
</protein>
<dbReference type="GO" id="GO:0003743">
    <property type="term" value="F:translation initiation factor activity"/>
    <property type="evidence" value="ECO:0007669"/>
    <property type="project" value="UniProtKB-KW"/>
</dbReference>
<comment type="similarity">
    <text evidence="5">Belongs to the TAF13 family.</text>
</comment>
<dbReference type="AlphaFoldDB" id="A0A2T0FK17"/>
<dbReference type="Gene3D" id="1.10.20.10">
    <property type="entry name" value="Histone, subunit A"/>
    <property type="match status" value="1"/>
</dbReference>
<dbReference type="CDD" id="cd07978">
    <property type="entry name" value="HFD_TAF13"/>
    <property type="match status" value="1"/>
</dbReference>
<proteinExistence type="inferred from homology"/>
<comment type="subcellular location">
    <subcellularLocation>
        <location evidence="1">Nucleus</location>
    </subcellularLocation>
</comment>
<organism evidence="8 9">
    <name type="scientific">Wickerhamiella sorbophila</name>
    <dbReference type="NCBI Taxonomy" id="45607"/>
    <lineage>
        <taxon>Eukaryota</taxon>
        <taxon>Fungi</taxon>
        <taxon>Dikarya</taxon>
        <taxon>Ascomycota</taxon>
        <taxon>Saccharomycotina</taxon>
        <taxon>Dipodascomycetes</taxon>
        <taxon>Dipodascales</taxon>
        <taxon>Trichomonascaceae</taxon>
        <taxon>Wickerhamiella</taxon>
    </lineage>
</organism>
<keyword evidence="4" id="KW-0539">Nucleus</keyword>
<comment type="caution">
    <text evidence="8">The sequence shown here is derived from an EMBL/GenBank/DDBJ whole genome shotgun (WGS) entry which is preliminary data.</text>
</comment>
<dbReference type="GeneID" id="36516712"/>
<evidence type="ECO:0000256" key="4">
    <source>
        <dbReference type="ARBA" id="ARBA00023242"/>
    </source>
</evidence>
<dbReference type="GO" id="GO:0005669">
    <property type="term" value="C:transcription factor TFIID complex"/>
    <property type="evidence" value="ECO:0007669"/>
    <property type="project" value="TreeGrafter"/>
</dbReference>
<dbReference type="GO" id="GO:0046982">
    <property type="term" value="F:protein heterodimerization activity"/>
    <property type="evidence" value="ECO:0007669"/>
    <property type="project" value="InterPro"/>
</dbReference>
<dbReference type="InterPro" id="IPR009072">
    <property type="entry name" value="Histone-fold"/>
</dbReference>
<dbReference type="OrthoDB" id="10266074at2759"/>
<sequence length="145" mass="16196">MPPETRRRKKANLFTNDLKSLLYAYGDVPNPYPETISVLEDILQEYITAICFEAHRVARAGSRQKLKVEDFKFALRHDAIKLGRVEELLAMQKEINEARKTFDNSEGKSLSKVYDEKEDAAAAAPAEEGDAKTPQNPEKSPAGGS</sequence>
<evidence type="ECO:0000313" key="9">
    <source>
        <dbReference type="Proteomes" id="UP000238350"/>
    </source>
</evidence>
<dbReference type="RefSeq" id="XP_024665289.1">
    <property type="nucleotide sequence ID" value="XM_024809521.1"/>
</dbReference>